<dbReference type="CDD" id="cd00637">
    <property type="entry name" value="7tm_classA_rhodopsin-like"/>
    <property type="match status" value="1"/>
</dbReference>
<feature type="transmembrane region" description="Helical" evidence="11">
    <location>
        <begin position="199"/>
        <end position="220"/>
    </location>
</feature>
<evidence type="ECO:0000313" key="13">
    <source>
        <dbReference type="Proteomes" id="UP000694865"/>
    </source>
</evidence>
<feature type="region of interest" description="Disordered" evidence="10">
    <location>
        <begin position="696"/>
        <end position="773"/>
    </location>
</feature>
<dbReference type="RefSeq" id="XP_006825502.1">
    <property type="nucleotide sequence ID" value="XM_006825439.1"/>
</dbReference>
<feature type="transmembrane region" description="Helical" evidence="11">
    <location>
        <begin position="137"/>
        <end position="160"/>
    </location>
</feature>
<dbReference type="Proteomes" id="UP000694865">
    <property type="component" value="Unplaced"/>
</dbReference>
<dbReference type="PRINTS" id="PR00237">
    <property type="entry name" value="GPCRRHODOPSN"/>
</dbReference>
<dbReference type="GeneID" id="102807643"/>
<evidence type="ECO:0000256" key="9">
    <source>
        <dbReference type="RuleBase" id="RU000688"/>
    </source>
</evidence>
<evidence type="ECO:0000256" key="6">
    <source>
        <dbReference type="ARBA" id="ARBA00023136"/>
    </source>
</evidence>
<feature type="compositionally biased region" description="Basic and acidic residues" evidence="10">
    <location>
        <begin position="724"/>
        <end position="746"/>
    </location>
</feature>
<sequence length="773" mass="88237">MGLESIFRTVSLRGLLLVNLAISDLLVGVLAMPFSLISLITGRWLLGSALCEITGFLALLFSVSSTLTVACISIDRYCAVVHPLDYLNMMTPIRAKYMVSIIWICPGICSLMPLVGFGEYHYQSQELGCGVNWSGNLPFSLIVFVVAYAIPLLVMVYCYYHMVRAARSQARRIDAMPQVDGQRRRPALIRSERTKAVKILCLVIGFFILCWTPYSLLHLLQIVMVLDKNTIRKYMVLSKYLIYANSVVDPYIYTLLYRPFRRGLRNLLRQKCCFDSLRPKPSSAVIVSSRFLRRKEGCLRRIEASETDFNYELSSSDDGYGDPICDEDYDDGQDSDPLYLLYDDDNDCQQVFPNSHLTPQTLLHEAINKCQIETLSLNSSIGDISPKHSPQQRRQRKDSRVSRTFSTSSLLKKKVILSSLQETLPGEVADLDQCGYVISETRRKPKRRTLHHLLVDNYREPQRGRRGRASLQHEPNYMLSSSPKRKRVLKAIPVVIDSGDARYSRHHYSHPTVCSNLEVKTPRPPSSKISGRGECAGRPALLRRSSLTSTLSYNLEISDVIQMDITPPRARKYNTEDLSQRKISTMRRGIVSRLSEETEVDSDEAKHAVPLGLGDDEHDSVLKAGIKLTPERLRKSSNQNVDSEEQFNRFRLLPSAEEMIISDDEHGKRRTSTSQRLIGRPCLTRKESLIKLNSRRLERRSSRQRVSFSDQPFMTSPAMPGNRRRVESDRRSSGSESDCERRRESIRPTMIPPHERRRRKSVFKSPITSFEQK</sequence>
<organism evidence="13 14">
    <name type="scientific">Saccoglossus kowalevskii</name>
    <name type="common">Acorn worm</name>
    <dbReference type="NCBI Taxonomy" id="10224"/>
    <lineage>
        <taxon>Eukaryota</taxon>
        <taxon>Metazoa</taxon>
        <taxon>Hemichordata</taxon>
        <taxon>Enteropneusta</taxon>
        <taxon>Harrimaniidae</taxon>
        <taxon>Saccoglossus</taxon>
    </lineage>
</organism>
<evidence type="ECO:0000256" key="4">
    <source>
        <dbReference type="ARBA" id="ARBA00022989"/>
    </source>
</evidence>
<dbReference type="Pfam" id="PF00001">
    <property type="entry name" value="7tm_1"/>
    <property type="match status" value="1"/>
</dbReference>
<keyword evidence="2" id="KW-1003">Cell membrane</keyword>
<feature type="transmembrane region" description="Helical" evidence="11">
    <location>
        <begin position="53"/>
        <end position="74"/>
    </location>
</feature>
<name>A0ABM0MZR1_SACKO</name>
<dbReference type="SUPFAM" id="SSF81321">
    <property type="entry name" value="Family A G protein-coupled receptor-like"/>
    <property type="match status" value="1"/>
</dbReference>
<keyword evidence="13" id="KW-1185">Reference proteome</keyword>
<dbReference type="PANTHER" id="PTHR22752:SF14">
    <property type="entry name" value="G-PROTEIN COUPLED RECEPTORS FAMILY 1 PROFILE DOMAIN-CONTAINING PROTEIN"/>
    <property type="match status" value="1"/>
</dbReference>
<dbReference type="PANTHER" id="PTHR22752">
    <property type="entry name" value="G PROTEIN-COUPLED RECEPTOR"/>
    <property type="match status" value="1"/>
</dbReference>
<keyword evidence="8 9" id="KW-0807">Transducer</keyword>
<evidence type="ECO:0000313" key="14">
    <source>
        <dbReference type="RefSeq" id="XP_006825502.1"/>
    </source>
</evidence>
<keyword evidence="6 11" id="KW-0472">Membrane</keyword>
<keyword evidence="5 9" id="KW-0297">G-protein coupled receptor</keyword>
<protein>
    <submittedName>
        <fullName evidence="14">Uncharacterized protein LOC102807643</fullName>
    </submittedName>
</protein>
<dbReference type="PRINTS" id="PR01102">
    <property type="entry name" value="5HT6RECEPTR"/>
</dbReference>
<evidence type="ECO:0000256" key="8">
    <source>
        <dbReference type="ARBA" id="ARBA00023224"/>
    </source>
</evidence>
<proteinExistence type="inferred from homology"/>
<dbReference type="InterPro" id="IPR000276">
    <property type="entry name" value="GPCR_Rhodpsn"/>
</dbReference>
<keyword evidence="3 9" id="KW-0812">Transmembrane</keyword>
<evidence type="ECO:0000256" key="3">
    <source>
        <dbReference type="ARBA" id="ARBA00022692"/>
    </source>
</evidence>
<comment type="subcellular location">
    <subcellularLocation>
        <location evidence="1">Cell membrane</location>
        <topology evidence="1">Multi-pass membrane protein</topology>
    </subcellularLocation>
</comment>
<feature type="transmembrane region" description="Helical" evidence="11">
    <location>
        <begin position="12"/>
        <end position="41"/>
    </location>
</feature>
<evidence type="ECO:0000256" key="2">
    <source>
        <dbReference type="ARBA" id="ARBA00022475"/>
    </source>
</evidence>
<keyword evidence="4 11" id="KW-1133">Transmembrane helix</keyword>
<dbReference type="InterPro" id="IPR017452">
    <property type="entry name" value="GPCR_Rhodpsn_7TM"/>
</dbReference>
<reference evidence="14" key="1">
    <citation type="submission" date="2025-08" db="UniProtKB">
        <authorList>
            <consortium name="RefSeq"/>
        </authorList>
    </citation>
    <scope>IDENTIFICATION</scope>
    <source>
        <tissue evidence="14">Testes</tissue>
    </source>
</reference>
<evidence type="ECO:0000256" key="1">
    <source>
        <dbReference type="ARBA" id="ARBA00004651"/>
    </source>
</evidence>
<feature type="region of interest" description="Disordered" evidence="10">
    <location>
        <begin position="661"/>
        <end position="680"/>
    </location>
</feature>
<evidence type="ECO:0000256" key="11">
    <source>
        <dbReference type="SAM" id="Phobius"/>
    </source>
</evidence>
<keyword evidence="7 9" id="KW-0675">Receptor</keyword>
<dbReference type="PROSITE" id="PS50262">
    <property type="entry name" value="G_PROTEIN_RECEP_F1_2"/>
    <property type="match status" value="1"/>
</dbReference>
<evidence type="ECO:0000256" key="10">
    <source>
        <dbReference type="SAM" id="MobiDB-lite"/>
    </source>
</evidence>
<evidence type="ECO:0000256" key="7">
    <source>
        <dbReference type="ARBA" id="ARBA00023170"/>
    </source>
</evidence>
<feature type="transmembrane region" description="Helical" evidence="11">
    <location>
        <begin position="95"/>
        <end position="117"/>
    </location>
</feature>
<evidence type="ECO:0000256" key="5">
    <source>
        <dbReference type="ARBA" id="ARBA00023040"/>
    </source>
</evidence>
<dbReference type="Gene3D" id="1.20.1070.10">
    <property type="entry name" value="Rhodopsin 7-helix transmembrane proteins"/>
    <property type="match status" value="1"/>
</dbReference>
<dbReference type="PROSITE" id="PS00237">
    <property type="entry name" value="G_PROTEIN_RECEP_F1_1"/>
    <property type="match status" value="1"/>
</dbReference>
<feature type="domain" description="G-protein coupled receptors family 1 profile" evidence="12">
    <location>
        <begin position="1"/>
        <end position="253"/>
    </location>
</feature>
<comment type="similarity">
    <text evidence="9">Belongs to the G-protein coupled receptor 1 family.</text>
</comment>
<feature type="region of interest" description="Disordered" evidence="10">
    <location>
        <begin position="381"/>
        <end position="405"/>
    </location>
</feature>
<accession>A0ABM0MZR1</accession>
<evidence type="ECO:0000259" key="12">
    <source>
        <dbReference type="PROSITE" id="PS50262"/>
    </source>
</evidence>
<gene>
    <name evidence="14" type="primary">LOC102807643</name>
</gene>